<keyword evidence="1" id="KW-0812">Transmembrane</keyword>
<dbReference type="Proteomes" id="UP000784880">
    <property type="component" value="Unassembled WGS sequence"/>
</dbReference>
<keyword evidence="1" id="KW-0472">Membrane</keyword>
<evidence type="ECO:0000256" key="1">
    <source>
        <dbReference type="SAM" id="Phobius"/>
    </source>
</evidence>
<name>A0ABS6JK29_9BACI</name>
<keyword evidence="3" id="KW-1185">Reference proteome</keyword>
<gene>
    <name evidence="2" type="ORF">KS419_13060</name>
</gene>
<reference evidence="2 3" key="1">
    <citation type="submission" date="2021-06" db="EMBL/GenBank/DDBJ databases">
        <title>Bacillus sp. RD4P76, an endophyte from a halophyte.</title>
        <authorList>
            <person name="Sun J.-Q."/>
        </authorList>
    </citation>
    <scope>NUCLEOTIDE SEQUENCE [LARGE SCALE GENOMIC DNA]</scope>
    <source>
        <strain evidence="2 3">CGMCC 1.15917</strain>
    </source>
</reference>
<sequence>MQRNLGFSGLITIIADWIMKLSVLNIVWMITNLPILFIAFLMIFSPSDYVLAVLTIPLVIFLPIVFFPGTTAMFATVREWVMKKEQPSIIKSYLSHLKDNYIQSMWSGLGLTGLWVVWALDYFFFRTRHDLLAVVFLLIGVLLIIFTINYFCISVHYHMGKREMYKNAFYITVGSPLLLITLISANILVIYLSARFLFLIPFFTVSLIVLLSYLAFYQFTLKVEKKLTETK</sequence>
<dbReference type="EMBL" id="JAHQCS010000107">
    <property type="protein sequence ID" value="MBU9712673.1"/>
    <property type="molecule type" value="Genomic_DNA"/>
</dbReference>
<feature type="transmembrane region" description="Helical" evidence="1">
    <location>
        <begin position="131"/>
        <end position="157"/>
    </location>
</feature>
<feature type="transmembrane region" description="Helical" evidence="1">
    <location>
        <begin position="169"/>
        <end position="192"/>
    </location>
</feature>
<dbReference type="InterPro" id="IPR006938">
    <property type="entry name" value="DUF624"/>
</dbReference>
<dbReference type="RefSeq" id="WP_217066850.1">
    <property type="nucleotide sequence ID" value="NZ_JAHQCS010000107.1"/>
</dbReference>
<evidence type="ECO:0000313" key="3">
    <source>
        <dbReference type="Proteomes" id="UP000784880"/>
    </source>
</evidence>
<organism evidence="2 3">
    <name type="scientific">Evansella tamaricis</name>
    <dbReference type="NCBI Taxonomy" id="2069301"/>
    <lineage>
        <taxon>Bacteria</taxon>
        <taxon>Bacillati</taxon>
        <taxon>Bacillota</taxon>
        <taxon>Bacilli</taxon>
        <taxon>Bacillales</taxon>
        <taxon>Bacillaceae</taxon>
        <taxon>Evansella</taxon>
    </lineage>
</organism>
<feature type="transmembrane region" description="Helical" evidence="1">
    <location>
        <begin position="105"/>
        <end position="125"/>
    </location>
</feature>
<comment type="caution">
    <text evidence="2">The sequence shown here is derived from an EMBL/GenBank/DDBJ whole genome shotgun (WGS) entry which is preliminary data.</text>
</comment>
<feature type="transmembrane region" description="Helical" evidence="1">
    <location>
        <begin position="21"/>
        <end position="43"/>
    </location>
</feature>
<feature type="transmembrane region" description="Helical" evidence="1">
    <location>
        <begin position="49"/>
        <end position="75"/>
    </location>
</feature>
<protein>
    <submittedName>
        <fullName evidence="2">DUF624 domain-containing protein</fullName>
    </submittedName>
</protein>
<proteinExistence type="predicted"/>
<evidence type="ECO:0000313" key="2">
    <source>
        <dbReference type="EMBL" id="MBU9712673.1"/>
    </source>
</evidence>
<keyword evidence="1" id="KW-1133">Transmembrane helix</keyword>
<dbReference type="Pfam" id="PF04854">
    <property type="entry name" value="DUF624"/>
    <property type="match status" value="1"/>
</dbReference>
<accession>A0ABS6JK29</accession>
<feature type="transmembrane region" description="Helical" evidence="1">
    <location>
        <begin position="198"/>
        <end position="217"/>
    </location>
</feature>